<reference evidence="3" key="1">
    <citation type="submission" date="2025-08" db="UniProtKB">
        <authorList>
            <consortium name="RefSeq"/>
        </authorList>
    </citation>
    <scope>IDENTIFICATION</scope>
    <source>
        <tissue evidence="3">Whole sample</tissue>
    </source>
</reference>
<dbReference type="Pfam" id="PF09797">
    <property type="entry name" value="NatB_MDM20"/>
    <property type="match status" value="1"/>
</dbReference>
<name>A0A8B8CSH6_CRAVI</name>
<dbReference type="GO" id="GO:0031416">
    <property type="term" value="C:NatB complex"/>
    <property type="evidence" value="ECO:0007669"/>
    <property type="project" value="TreeGrafter"/>
</dbReference>
<dbReference type="KEGG" id="cvn:111121267"/>
<evidence type="ECO:0000313" key="2">
    <source>
        <dbReference type="Proteomes" id="UP000694844"/>
    </source>
</evidence>
<dbReference type="RefSeq" id="XP_022318164.1">
    <property type="nucleotide sequence ID" value="XM_022462456.1"/>
</dbReference>
<comment type="similarity">
    <text evidence="1">Belongs to the MDM20/NAA25 family.</text>
</comment>
<dbReference type="OrthoDB" id="1874341at2759"/>
<accession>A0A8B8CSH6</accession>
<keyword evidence="2" id="KW-1185">Reference proteome</keyword>
<dbReference type="Proteomes" id="UP000694844">
    <property type="component" value="Chromosome 2"/>
</dbReference>
<proteinExistence type="inferred from homology"/>
<sequence length="971" mass="111501">MASGSHVDVNERRLRPIYDCLDNGNNKKAIQEAEKALKKHKDFQCAKVLKALALLRLGRHDESSVILDEIHSQHPTDEATLQAMAICYREVYKLEAIADLYENARKNCPDNEDILSALFMAYVRLGDYKKQQQTAMLLHRLQPNKNPCYFWAVMSIVMQSQSSEDEKLAKGMFLPLAERMVKKYVDEKKINAEEEVQLYLIILNLMGKWEEAYEVVTGELGEKLTSETFFKERKAAELFSKMQKWPEANAKFKFLLKENPDHWQYWKDYIYSCLKMVQSNWKPQEDSQDSEIDYTIDMACEFISQTITMCSKDRSLRGPYLAQLELIKVLRENGDLSVKNLGTPMELLQNYFKLFGDKNCCYEDMKLFTDLISKPQQLEMISSFMKTLELHNSDGDILFASDVKAMQRHLTILQMARYLGIQDTMIAEERLVLARECTQRYQHGLEFGKDLLITDIQYSDNFLLMAAHLLVEVWETTSNQQYLIEAIVQLQKGSKNCPANFQFKVMLIHLYSVLGAYGPCQQLYDSLEVKHIMNDTLGYVISNHMVRLGHFAAASANYGSMLKFFAVNHKETAEYLIAAYKYGSFNKIFEFVRFREKLQNSLQYACAKVESMLLDLMLETSNHQSVEQMVTHMEIDPSEEGAPAVEFGKLCDNRDLRIIESWDKETYDKRSASDFSFQEEKAWLRIRSLTLRILACAVSLGQQMSNSKTMNNGLGSEKKALHEILESLGKELSEHIREYEKKFNKVYDYSLRGPSPTRITKYLSDGHYQVVCSMIDTILHLFNLQPEDLEQSENEKQESPSQKVPEILASLLTKYRGTLLSETDGKKSINATVIENLSLLAETMSHSAILIGVCHRILKPLKTSWNKRCRKKKTETPPPLPPVFSNFTKLIASFDACAKDMHVATRDLDPVLLSIDLSSLSLADSDSKDSPDDAAIRKDVLKSIETSYQSTSREVCELIHNKLQYFNGLKL</sequence>
<dbReference type="Gene3D" id="1.25.40.1040">
    <property type="match status" value="1"/>
</dbReference>
<dbReference type="AlphaFoldDB" id="A0A8B8CSH6"/>
<gene>
    <name evidence="3" type="primary">LOC111121267</name>
</gene>
<dbReference type="Pfam" id="PF14559">
    <property type="entry name" value="TPR_19"/>
    <property type="match status" value="1"/>
</dbReference>
<dbReference type="GeneID" id="111121267"/>
<dbReference type="InterPro" id="IPR019183">
    <property type="entry name" value="NAA25_NatB_aux_su"/>
</dbReference>
<evidence type="ECO:0000256" key="1">
    <source>
        <dbReference type="ARBA" id="ARBA00006298"/>
    </source>
</evidence>
<dbReference type="InterPro" id="IPR011990">
    <property type="entry name" value="TPR-like_helical_dom_sf"/>
</dbReference>
<dbReference type="SUPFAM" id="SSF48452">
    <property type="entry name" value="TPR-like"/>
    <property type="match status" value="1"/>
</dbReference>
<dbReference type="PANTHER" id="PTHR22767:SF3">
    <property type="entry name" value="N-ALPHA-ACETYLTRANSFERASE 25, NATB AUXILIARY SUBUNIT"/>
    <property type="match status" value="1"/>
</dbReference>
<protein>
    <submittedName>
        <fullName evidence="3">N-alpha-acetyltransferase 25, NatB auxiliary subunit-like</fullName>
    </submittedName>
</protein>
<organism evidence="2 3">
    <name type="scientific">Crassostrea virginica</name>
    <name type="common">Eastern oyster</name>
    <dbReference type="NCBI Taxonomy" id="6565"/>
    <lineage>
        <taxon>Eukaryota</taxon>
        <taxon>Metazoa</taxon>
        <taxon>Spiralia</taxon>
        <taxon>Lophotrochozoa</taxon>
        <taxon>Mollusca</taxon>
        <taxon>Bivalvia</taxon>
        <taxon>Autobranchia</taxon>
        <taxon>Pteriomorphia</taxon>
        <taxon>Ostreida</taxon>
        <taxon>Ostreoidea</taxon>
        <taxon>Ostreidae</taxon>
        <taxon>Crassostrea</taxon>
    </lineage>
</organism>
<evidence type="ECO:0000313" key="3">
    <source>
        <dbReference type="RefSeq" id="XP_022318164.1"/>
    </source>
</evidence>
<dbReference type="PANTHER" id="PTHR22767">
    <property type="entry name" value="N-TERMINAL ACETYLTRANSFERASE-RELATED"/>
    <property type="match status" value="1"/>
</dbReference>